<dbReference type="SMART" id="SM00283">
    <property type="entry name" value="MA"/>
    <property type="match status" value="1"/>
</dbReference>
<reference evidence="8 9" key="1">
    <citation type="journal article" date="2020" name="Biotechnol. Biofuels">
        <title>New insights from the biogas microbiome by comprehensive genome-resolved metagenomics of nearly 1600 species originating from multiple anaerobic digesters.</title>
        <authorList>
            <person name="Campanaro S."/>
            <person name="Treu L."/>
            <person name="Rodriguez-R L.M."/>
            <person name="Kovalovszki A."/>
            <person name="Ziels R.M."/>
            <person name="Maus I."/>
            <person name="Zhu X."/>
            <person name="Kougias P.G."/>
            <person name="Basile A."/>
            <person name="Luo G."/>
            <person name="Schluter A."/>
            <person name="Konstantinidis K.T."/>
            <person name="Angelidaki I."/>
        </authorList>
    </citation>
    <scope>NUCLEOTIDE SEQUENCE [LARGE SCALE GENOMIC DNA]</scope>
    <source>
        <strain evidence="8">AS05jafATM_4</strain>
    </source>
</reference>
<sequence>MKLSTKLILSYTSLIFLMSIIVGAVYYQMVNVGTVSQSVAEYRVKVQNTAQDISLQFVKQTAAQRGYFTSGSEKFRNDLNEAIDKANHDLEFLQGMITEEDRDKLDAVVQAMSEFAPHQVKMIQLFETQGSEAANQYGVNTAAPVNAATTKALETFIAYQTDQLVLEELKINTLINQLLRTILMILIAAILISITITIMIIRSVKKSIHKGQVVAEALSAGDFTIEAQGGRDEIGQLVGHLDGAMKNLKNLIGKTVNVTQQVNLATGECVNAISGISASSEEMAASTEEVSAGFEEIAATAEEISASNEELNRTIKDLGLKAAEGNHQSMEIRKRANELKEQAIQAQTRSADIYEKERISLEQSIEDSKVVLKIAELTQGISAIADQTNLLALNAAIEAARAGENGRGFAVVAEEVRKLAEQSSQTVKEIEDLVGKVIGAHEDLSQGALGNLQFINEVVVPDYNRLVETGNQYLHDAETVYNLTNDFATTLASLSEMVGSVTTAMDNVTVTITQGAAGATQVASAATGISSELIRLSNTMDALNHHSEDLTKTVNANFKL</sequence>
<proteinExistence type="inferred from homology"/>
<dbReference type="SUPFAM" id="SSF58104">
    <property type="entry name" value="Methyl-accepting chemotaxis protein (MCP) signaling domain"/>
    <property type="match status" value="1"/>
</dbReference>
<keyword evidence="5" id="KW-1133">Transmembrane helix</keyword>
<keyword evidence="4" id="KW-0175">Coiled coil</keyword>
<dbReference type="InterPro" id="IPR024478">
    <property type="entry name" value="HlyB_4HB_MCP"/>
</dbReference>
<feature type="domain" description="HAMP" evidence="7">
    <location>
        <begin position="202"/>
        <end position="253"/>
    </location>
</feature>
<evidence type="ECO:0000256" key="2">
    <source>
        <dbReference type="ARBA" id="ARBA00029447"/>
    </source>
</evidence>
<feature type="domain" description="Methyl-accepting transducer" evidence="6">
    <location>
        <begin position="272"/>
        <end position="530"/>
    </location>
</feature>
<keyword evidence="5" id="KW-0812">Transmembrane</keyword>
<evidence type="ECO:0000313" key="8">
    <source>
        <dbReference type="EMBL" id="HHY27252.1"/>
    </source>
</evidence>
<evidence type="ECO:0000256" key="3">
    <source>
        <dbReference type="PROSITE-ProRule" id="PRU00284"/>
    </source>
</evidence>
<dbReference type="Pfam" id="PF12729">
    <property type="entry name" value="4HB_MCP_1"/>
    <property type="match status" value="1"/>
</dbReference>
<dbReference type="InterPro" id="IPR003660">
    <property type="entry name" value="HAMP_dom"/>
</dbReference>
<dbReference type="InterPro" id="IPR004090">
    <property type="entry name" value="Chemotax_Me-accpt_rcpt"/>
</dbReference>
<feature type="transmembrane region" description="Helical" evidence="5">
    <location>
        <begin position="178"/>
        <end position="201"/>
    </location>
</feature>
<feature type="transmembrane region" description="Helical" evidence="5">
    <location>
        <begin position="7"/>
        <end position="27"/>
    </location>
</feature>
<dbReference type="GO" id="GO:0006935">
    <property type="term" value="P:chemotaxis"/>
    <property type="evidence" value="ECO:0007669"/>
    <property type="project" value="InterPro"/>
</dbReference>
<dbReference type="PRINTS" id="PR00260">
    <property type="entry name" value="CHEMTRNSDUCR"/>
</dbReference>
<protein>
    <submittedName>
        <fullName evidence="8">Methyl-accepting chemotaxis protein</fullName>
    </submittedName>
</protein>
<dbReference type="Pfam" id="PF00015">
    <property type="entry name" value="MCPsignal"/>
    <property type="match status" value="1"/>
</dbReference>
<organism evidence="8 9">
    <name type="scientific">Desulfitobacterium dehalogenans</name>
    <dbReference type="NCBI Taxonomy" id="36854"/>
    <lineage>
        <taxon>Bacteria</taxon>
        <taxon>Bacillati</taxon>
        <taxon>Bacillota</taxon>
        <taxon>Clostridia</taxon>
        <taxon>Eubacteriales</taxon>
        <taxon>Desulfitobacteriaceae</taxon>
        <taxon>Desulfitobacterium</taxon>
    </lineage>
</organism>
<evidence type="ECO:0000259" key="6">
    <source>
        <dbReference type="PROSITE" id="PS50111"/>
    </source>
</evidence>
<dbReference type="PROSITE" id="PS50111">
    <property type="entry name" value="CHEMOTAXIS_TRANSDUC_2"/>
    <property type="match status" value="1"/>
</dbReference>
<keyword evidence="5" id="KW-0472">Membrane</keyword>
<evidence type="ECO:0000256" key="4">
    <source>
        <dbReference type="SAM" id="Coils"/>
    </source>
</evidence>
<comment type="similarity">
    <text evidence="2">Belongs to the methyl-accepting chemotaxis (MCP) protein family.</text>
</comment>
<dbReference type="Gene3D" id="1.10.287.950">
    <property type="entry name" value="Methyl-accepting chemotaxis protein"/>
    <property type="match status" value="1"/>
</dbReference>
<evidence type="ECO:0000256" key="5">
    <source>
        <dbReference type="SAM" id="Phobius"/>
    </source>
</evidence>
<dbReference type="EMBL" id="DUTF01000245">
    <property type="protein sequence ID" value="HHY27252.1"/>
    <property type="molecule type" value="Genomic_DNA"/>
</dbReference>
<dbReference type="Proteomes" id="UP000553059">
    <property type="component" value="Unassembled WGS sequence"/>
</dbReference>
<dbReference type="GO" id="GO:0007165">
    <property type="term" value="P:signal transduction"/>
    <property type="evidence" value="ECO:0007669"/>
    <property type="project" value="UniProtKB-KW"/>
</dbReference>
<comment type="caution">
    <text evidence="8">The sequence shown here is derived from an EMBL/GenBank/DDBJ whole genome shotgun (WGS) entry which is preliminary data.</text>
</comment>
<dbReference type="GO" id="GO:0016020">
    <property type="term" value="C:membrane"/>
    <property type="evidence" value="ECO:0007669"/>
    <property type="project" value="InterPro"/>
</dbReference>
<keyword evidence="1 3" id="KW-0807">Transducer</keyword>
<dbReference type="SMART" id="SM00304">
    <property type="entry name" value="HAMP"/>
    <property type="match status" value="1"/>
</dbReference>
<gene>
    <name evidence="8" type="ORF">GX523_11035</name>
</gene>
<dbReference type="PROSITE" id="PS50885">
    <property type="entry name" value="HAMP"/>
    <property type="match status" value="1"/>
</dbReference>
<accession>A0A7C7D682</accession>
<feature type="coiled-coil region" evidence="4">
    <location>
        <begin position="301"/>
        <end position="349"/>
    </location>
</feature>
<dbReference type="PANTHER" id="PTHR32089:SF112">
    <property type="entry name" value="LYSOZYME-LIKE PROTEIN-RELATED"/>
    <property type="match status" value="1"/>
</dbReference>
<dbReference type="AlphaFoldDB" id="A0A7C7D682"/>
<evidence type="ECO:0000256" key="1">
    <source>
        <dbReference type="ARBA" id="ARBA00023224"/>
    </source>
</evidence>
<name>A0A7C7D682_9FIRM</name>
<dbReference type="InterPro" id="IPR004089">
    <property type="entry name" value="MCPsignal_dom"/>
</dbReference>
<evidence type="ECO:0000259" key="7">
    <source>
        <dbReference type="PROSITE" id="PS50885"/>
    </source>
</evidence>
<dbReference type="PANTHER" id="PTHR32089">
    <property type="entry name" value="METHYL-ACCEPTING CHEMOTAXIS PROTEIN MCPB"/>
    <property type="match status" value="1"/>
</dbReference>
<dbReference type="GO" id="GO:0004888">
    <property type="term" value="F:transmembrane signaling receptor activity"/>
    <property type="evidence" value="ECO:0007669"/>
    <property type="project" value="InterPro"/>
</dbReference>
<evidence type="ECO:0000313" key="9">
    <source>
        <dbReference type="Proteomes" id="UP000553059"/>
    </source>
</evidence>